<protein>
    <submittedName>
        <fullName evidence="2">Uncharacterized protein</fullName>
    </submittedName>
</protein>
<feature type="transmembrane region" description="Helical" evidence="1">
    <location>
        <begin position="20"/>
        <end position="47"/>
    </location>
</feature>
<evidence type="ECO:0000256" key="1">
    <source>
        <dbReference type="SAM" id="Phobius"/>
    </source>
</evidence>
<keyword evidence="1" id="KW-0472">Membrane</keyword>
<proteinExistence type="predicted"/>
<keyword evidence="3" id="KW-1185">Reference proteome</keyword>
<sequence>MKKGMIVYGAKELDAVDKDLMRFMMLFFSMRMISISMILNNIVYLGIKLEHLLAKRQSEIN</sequence>
<dbReference type="Proteomes" id="UP000077623">
    <property type="component" value="Unassembled WGS sequence"/>
</dbReference>
<accession>A0A1A9QD52</accession>
<name>A0A1A9QD52_9MOLU</name>
<evidence type="ECO:0000313" key="2">
    <source>
        <dbReference type="EMBL" id="OAL09941.1"/>
    </source>
</evidence>
<reference evidence="3" key="1">
    <citation type="submission" date="2016-04" db="EMBL/GenBank/DDBJ databases">
        <authorList>
            <person name="Quiroz-Castaneda R.E."/>
            <person name="Martinez-Ocampo F."/>
        </authorList>
    </citation>
    <scope>NUCLEOTIDE SEQUENCE [LARGE SCALE GENOMIC DNA]</scope>
    <source>
        <strain evidence="3">INIFAP01</strain>
    </source>
</reference>
<evidence type="ECO:0000313" key="3">
    <source>
        <dbReference type="Proteomes" id="UP000077623"/>
    </source>
</evidence>
<keyword evidence="1" id="KW-0812">Transmembrane</keyword>
<dbReference type="EMBL" id="LWUJ01000012">
    <property type="protein sequence ID" value="OAL09941.1"/>
    <property type="molecule type" value="Genomic_DNA"/>
</dbReference>
<dbReference type="AlphaFoldDB" id="A0A1A9QD52"/>
<gene>
    <name evidence="2" type="ORF">A6V39_03450</name>
</gene>
<comment type="caution">
    <text evidence="2">The sequence shown here is derived from an EMBL/GenBank/DDBJ whole genome shotgun (WGS) entry which is preliminary data.</text>
</comment>
<organism evidence="2 3">
    <name type="scientific">Candidatus Mycoplasma haematobovis</name>
    <dbReference type="NCBI Taxonomy" id="432608"/>
    <lineage>
        <taxon>Bacteria</taxon>
        <taxon>Bacillati</taxon>
        <taxon>Mycoplasmatota</taxon>
        <taxon>Mollicutes</taxon>
        <taxon>Mycoplasmataceae</taxon>
        <taxon>Mycoplasma</taxon>
    </lineage>
</organism>
<keyword evidence="1" id="KW-1133">Transmembrane helix</keyword>